<feature type="region of interest" description="Disordered" evidence="1">
    <location>
        <begin position="24"/>
        <end position="81"/>
    </location>
</feature>
<accession>A0A845APU5</accession>
<dbReference type="OrthoDB" id="7511418at2"/>
<feature type="compositionally biased region" description="Acidic residues" evidence="1">
    <location>
        <begin position="63"/>
        <end position="81"/>
    </location>
</feature>
<reference evidence="3 4" key="1">
    <citation type="submission" date="2019-12" db="EMBL/GenBank/DDBJ databases">
        <title>Genomic-based taxomic classification of the family Erythrobacteraceae.</title>
        <authorList>
            <person name="Xu L."/>
        </authorList>
    </citation>
    <scope>NUCLEOTIDE SEQUENCE [LARGE SCALE GENOMIC DNA]</scope>
    <source>
        <strain evidence="3 4">JCM 16677</strain>
    </source>
</reference>
<evidence type="ECO:0000313" key="4">
    <source>
        <dbReference type="Proteomes" id="UP000446786"/>
    </source>
</evidence>
<feature type="signal peptide" evidence="2">
    <location>
        <begin position="1"/>
        <end position="19"/>
    </location>
</feature>
<dbReference type="PROSITE" id="PS51257">
    <property type="entry name" value="PROKAR_LIPOPROTEIN"/>
    <property type="match status" value="1"/>
</dbReference>
<keyword evidence="4" id="KW-1185">Reference proteome</keyword>
<comment type="caution">
    <text evidence="3">The sequence shown here is derived from an EMBL/GenBank/DDBJ whole genome shotgun (WGS) entry which is preliminary data.</text>
</comment>
<evidence type="ECO:0000256" key="2">
    <source>
        <dbReference type="SAM" id="SignalP"/>
    </source>
</evidence>
<name>A0A845APU5_9SPHN</name>
<dbReference type="Proteomes" id="UP000446786">
    <property type="component" value="Unassembled WGS sequence"/>
</dbReference>
<proteinExistence type="predicted"/>
<organism evidence="3 4">
    <name type="scientific">Parerythrobacter jejuensis</name>
    <dbReference type="NCBI Taxonomy" id="795812"/>
    <lineage>
        <taxon>Bacteria</taxon>
        <taxon>Pseudomonadati</taxon>
        <taxon>Pseudomonadota</taxon>
        <taxon>Alphaproteobacteria</taxon>
        <taxon>Sphingomonadales</taxon>
        <taxon>Erythrobacteraceae</taxon>
        <taxon>Parerythrobacter</taxon>
    </lineage>
</organism>
<sequence length="81" mass="8082">MIRRIVLLAALPLALAACGDDPVVEPAVEESGGDAQGDVRGGSISDAMLPLDSVESQSPTQGGDDEDGEEGAGEGEDAGED</sequence>
<protein>
    <submittedName>
        <fullName evidence="3">Uncharacterized protein</fullName>
    </submittedName>
</protein>
<evidence type="ECO:0000313" key="3">
    <source>
        <dbReference type="EMBL" id="MXP31459.1"/>
    </source>
</evidence>
<keyword evidence="2" id="KW-0732">Signal</keyword>
<dbReference type="AlphaFoldDB" id="A0A845APU5"/>
<feature type="chain" id="PRO_5032713096" evidence="2">
    <location>
        <begin position="20"/>
        <end position="81"/>
    </location>
</feature>
<evidence type="ECO:0000256" key="1">
    <source>
        <dbReference type="SAM" id="MobiDB-lite"/>
    </source>
</evidence>
<dbReference type="RefSeq" id="WP_160778897.1">
    <property type="nucleotide sequence ID" value="NZ_BAAAZF010000001.1"/>
</dbReference>
<gene>
    <name evidence="3" type="ORF">GRI94_06450</name>
</gene>
<dbReference type="EMBL" id="WTYE01000001">
    <property type="protein sequence ID" value="MXP31459.1"/>
    <property type="molecule type" value="Genomic_DNA"/>
</dbReference>